<sequence length="46" mass="4935">MSKFSLFLLFLVAAAVIGGGVFLSAWDIPAPTAKVEKVIPNDQFPK</sequence>
<dbReference type="EMBL" id="CP098747">
    <property type="protein sequence ID" value="USG62114.1"/>
    <property type="molecule type" value="Genomic_DNA"/>
</dbReference>
<organism evidence="1 2">
    <name type="scientific">Sneathiella marina</name>
    <dbReference type="NCBI Taxonomy" id="2950108"/>
    <lineage>
        <taxon>Bacteria</taxon>
        <taxon>Pseudomonadati</taxon>
        <taxon>Pseudomonadota</taxon>
        <taxon>Alphaproteobacteria</taxon>
        <taxon>Sneathiellales</taxon>
        <taxon>Sneathiellaceae</taxon>
        <taxon>Sneathiella</taxon>
    </lineage>
</organism>
<accession>A0ABY4W5L4</accession>
<reference evidence="1" key="1">
    <citation type="submission" date="2022-06" db="EMBL/GenBank/DDBJ databases">
        <title>Sneathiella actinostolidae sp. nov., isolated from a sea anemonein the Western Pacific Ocean.</title>
        <authorList>
            <person name="Wei M.J."/>
        </authorList>
    </citation>
    <scope>NUCLEOTIDE SEQUENCE</scope>
    <source>
        <strain evidence="1">PHK-P5</strain>
    </source>
</reference>
<name>A0ABY4W5L4_9PROT</name>
<evidence type="ECO:0008006" key="3">
    <source>
        <dbReference type="Google" id="ProtNLM"/>
    </source>
</evidence>
<evidence type="ECO:0000313" key="2">
    <source>
        <dbReference type="Proteomes" id="UP001056291"/>
    </source>
</evidence>
<protein>
    <recommendedName>
        <fullName evidence="3">Histidine kinase</fullName>
    </recommendedName>
</protein>
<dbReference type="Proteomes" id="UP001056291">
    <property type="component" value="Chromosome"/>
</dbReference>
<proteinExistence type="predicted"/>
<evidence type="ECO:0000313" key="1">
    <source>
        <dbReference type="EMBL" id="USG62114.1"/>
    </source>
</evidence>
<dbReference type="RefSeq" id="WP_251935702.1">
    <property type="nucleotide sequence ID" value="NZ_CP098747.1"/>
</dbReference>
<keyword evidence="2" id="KW-1185">Reference proteome</keyword>
<gene>
    <name evidence="1" type="ORF">NBZ79_03885</name>
</gene>